<dbReference type="InterPro" id="IPR007066">
    <property type="entry name" value="RNA_pol_Rpb1_3"/>
</dbReference>
<keyword evidence="7" id="KW-0460">Magnesium</keyword>
<feature type="compositionally biased region" description="Basic and acidic residues" evidence="9">
    <location>
        <begin position="1380"/>
        <end position="1393"/>
    </location>
</feature>
<keyword evidence="5 7" id="KW-0804">Transcription</keyword>
<dbReference type="InterPro" id="IPR012754">
    <property type="entry name" value="DNA-dir_RpoC_beta_prime_bact"/>
</dbReference>
<feature type="binding site" evidence="7">
    <location>
        <position position="72"/>
    </location>
    <ligand>
        <name>Zn(2+)</name>
        <dbReference type="ChEBI" id="CHEBI:29105"/>
        <label>1</label>
    </ligand>
</feature>
<proteinExistence type="inferred from homology"/>
<comment type="cofactor">
    <cofactor evidence="7">
        <name>Zn(2+)</name>
        <dbReference type="ChEBI" id="CHEBI:29105"/>
    </cofactor>
    <text evidence="7">Binds 2 Zn(2+) ions per subunit.</text>
</comment>
<dbReference type="PANTHER" id="PTHR19376:SF54">
    <property type="entry name" value="DNA-DIRECTED RNA POLYMERASE SUBUNIT BETA"/>
    <property type="match status" value="1"/>
</dbReference>
<dbReference type="Gene3D" id="2.40.50.100">
    <property type="match status" value="3"/>
</dbReference>
<gene>
    <name evidence="7" type="primary">rpoC</name>
    <name evidence="11" type="ORF">FHS31_001739</name>
</gene>
<dbReference type="InterPro" id="IPR044893">
    <property type="entry name" value="RNA_pol_Rpb1_clamp_domain"/>
</dbReference>
<evidence type="ECO:0000256" key="9">
    <source>
        <dbReference type="SAM" id="MobiDB-lite"/>
    </source>
</evidence>
<name>A0ABX0TTR5_9SPHN</name>
<dbReference type="Pfam" id="PF04998">
    <property type="entry name" value="RNA_pol_Rpb1_5"/>
    <property type="match status" value="1"/>
</dbReference>
<feature type="binding site" evidence="7">
    <location>
        <position position="893"/>
    </location>
    <ligand>
        <name>Zn(2+)</name>
        <dbReference type="ChEBI" id="CHEBI:29105"/>
        <label>2</label>
    </ligand>
</feature>
<feature type="binding site" evidence="7">
    <location>
        <position position="85"/>
    </location>
    <ligand>
        <name>Zn(2+)</name>
        <dbReference type="ChEBI" id="CHEBI:29105"/>
        <label>1</label>
    </ligand>
</feature>
<keyword evidence="4 7" id="KW-0479">Metal-binding</keyword>
<comment type="similarity">
    <text evidence="7 8">Belongs to the RNA polymerase beta' chain family.</text>
</comment>
<dbReference type="SMART" id="SM00663">
    <property type="entry name" value="RPOLA_N"/>
    <property type="match status" value="1"/>
</dbReference>
<feature type="binding site" evidence="7">
    <location>
        <position position="463"/>
    </location>
    <ligand>
        <name>Mg(2+)</name>
        <dbReference type="ChEBI" id="CHEBI:18420"/>
    </ligand>
</feature>
<dbReference type="PANTHER" id="PTHR19376">
    <property type="entry name" value="DNA-DIRECTED RNA POLYMERASE"/>
    <property type="match status" value="1"/>
</dbReference>
<dbReference type="EMBL" id="JAAOZC010000003">
    <property type="protein sequence ID" value="NIJ08129.1"/>
    <property type="molecule type" value="Genomic_DNA"/>
</dbReference>
<feature type="binding site" evidence="7">
    <location>
        <position position="88"/>
    </location>
    <ligand>
        <name>Zn(2+)</name>
        <dbReference type="ChEBI" id="CHEBI:29105"/>
        <label>1</label>
    </ligand>
</feature>
<dbReference type="Gene3D" id="1.10.40.90">
    <property type="match status" value="1"/>
</dbReference>
<dbReference type="InterPro" id="IPR007080">
    <property type="entry name" value="RNA_pol_Rpb1_1"/>
</dbReference>
<dbReference type="NCBIfam" id="TIGR02386">
    <property type="entry name" value="rpoC_TIGR"/>
    <property type="match status" value="1"/>
</dbReference>
<accession>A0ABX0TTR5</accession>
<evidence type="ECO:0000256" key="6">
    <source>
        <dbReference type="ARBA" id="ARBA00048552"/>
    </source>
</evidence>
<comment type="cofactor">
    <cofactor evidence="7">
        <name>Mg(2+)</name>
        <dbReference type="ChEBI" id="CHEBI:18420"/>
    </cofactor>
    <text evidence="7">Binds 1 Mg(2+) ion per subunit.</text>
</comment>
<keyword evidence="2 7" id="KW-0808">Transferase</keyword>
<dbReference type="SUPFAM" id="SSF64484">
    <property type="entry name" value="beta and beta-prime subunits of DNA dependent RNA-polymerase"/>
    <property type="match status" value="1"/>
</dbReference>
<dbReference type="Gene3D" id="1.10.274.100">
    <property type="entry name" value="RNA polymerase Rpb1, domain 3"/>
    <property type="match status" value="2"/>
</dbReference>
<protein>
    <recommendedName>
        <fullName evidence="7">DNA-directed RNA polymerase subunit beta'</fullName>
        <shortName evidence="7">RNAP subunit beta'</shortName>
        <ecNumber evidence="7">2.7.7.6</ecNumber>
    </recommendedName>
    <alternativeName>
        <fullName evidence="7">RNA polymerase subunit beta'</fullName>
    </alternativeName>
    <alternativeName>
        <fullName evidence="7">Transcriptase subunit beta'</fullName>
    </alternativeName>
</protein>
<dbReference type="Gene3D" id="1.10.150.390">
    <property type="match status" value="1"/>
</dbReference>
<evidence type="ECO:0000256" key="4">
    <source>
        <dbReference type="ARBA" id="ARBA00022723"/>
    </source>
</evidence>
<dbReference type="Gene3D" id="2.40.40.20">
    <property type="match status" value="1"/>
</dbReference>
<evidence type="ECO:0000256" key="7">
    <source>
        <dbReference type="HAMAP-Rule" id="MF_01322"/>
    </source>
</evidence>
<feature type="binding site" evidence="7">
    <location>
        <position position="465"/>
    </location>
    <ligand>
        <name>Mg(2+)</name>
        <dbReference type="ChEBI" id="CHEBI:18420"/>
    </ligand>
</feature>
<dbReference type="InterPro" id="IPR007081">
    <property type="entry name" value="RNA_pol_Rpb1_5"/>
</dbReference>
<evidence type="ECO:0000313" key="11">
    <source>
        <dbReference type="EMBL" id="NIJ08129.1"/>
    </source>
</evidence>
<dbReference type="CDD" id="cd01609">
    <property type="entry name" value="RNAP_beta'_N"/>
    <property type="match status" value="1"/>
</dbReference>
<dbReference type="Proteomes" id="UP000727456">
    <property type="component" value="Unassembled WGS sequence"/>
</dbReference>
<comment type="function">
    <text evidence="7 8">DNA-dependent RNA polymerase catalyzes the transcription of DNA into RNA using the four ribonucleoside triphosphates as substrates.</text>
</comment>
<feature type="region of interest" description="Disordered" evidence="9">
    <location>
        <begin position="1376"/>
        <end position="1423"/>
    </location>
</feature>
<comment type="caution">
    <text evidence="11">The sequence shown here is derived from an EMBL/GenBank/DDBJ whole genome shotgun (WGS) entry which is preliminary data.</text>
</comment>
<dbReference type="Pfam" id="PF04997">
    <property type="entry name" value="RNA_pol_Rpb1_1"/>
    <property type="match status" value="1"/>
</dbReference>
<keyword evidence="12" id="KW-1185">Reference proteome</keyword>
<keyword evidence="1 7" id="KW-0240">DNA-directed RNA polymerase</keyword>
<evidence type="ECO:0000259" key="10">
    <source>
        <dbReference type="SMART" id="SM00663"/>
    </source>
</evidence>
<reference evidence="11 12" key="1">
    <citation type="submission" date="2020-03" db="EMBL/GenBank/DDBJ databases">
        <title>Genomic Encyclopedia of Type Strains, Phase III (KMG-III): the genomes of soil and plant-associated and newly described type strains.</title>
        <authorList>
            <person name="Whitman W."/>
        </authorList>
    </citation>
    <scope>NUCLEOTIDE SEQUENCE [LARGE SCALE GENOMIC DNA]</scope>
    <source>
        <strain evidence="11 12">CECT 8804</strain>
    </source>
</reference>
<feature type="binding site" evidence="7">
    <location>
        <position position="809"/>
    </location>
    <ligand>
        <name>Zn(2+)</name>
        <dbReference type="ChEBI" id="CHEBI:29105"/>
        <label>2</label>
    </ligand>
</feature>
<feature type="binding site" evidence="7">
    <location>
        <position position="890"/>
    </location>
    <ligand>
        <name>Zn(2+)</name>
        <dbReference type="ChEBI" id="CHEBI:29105"/>
        <label>2</label>
    </ligand>
</feature>
<comment type="subunit">
    <text evidence="7">The RNAP catalytic core consists of 2 alpha, 1 beta, 1 beta' and 1 omega subunit. When a sigma factor is associated with the core the holoenzyme is formed, which can initiate transcription.</text>
</comment>
<dbReference type="Pfam" id="PF05000">
    <property type="entry name" value="RNA_pol_Rpb1_4"/>
    <property type="match status" value="1"/>
</dbReference>
<dbReference type="InterPro" id="IPR006592">
    <property type="entry name" value="RNA_pol_N"/>
</dbReference>
<dbReference type="Pfam" id="PF04983">
    <property type="entry name" value="RNA_pol_Rpb1_3"/>
    <property type="match status" value="1"/>
</dbReference>
<dbReference type="Pfam" id="PF00623">
    <property type="entry name" value="RNA_pol_Rpb1_2"/>
    <property type="match status" value="1"/>
</dbReference>
<dbReference type="GO" id="GO:0003899">
    <property type="term" value="F:DNA-directed RNA polymerase activity"/>
    <property type="evidence" value="ECO:0007669"/>
    <property type="project" value="UniProtKB-EC"/>
</dbReference>
<dbReference type="CDD" id="cd02655">
    <property type="entry name" value="RNAP_beta'_C"/>
    <property type="match status" value="1"/>
</dbReference>
<evidence type="ECO:0000256" key="3">
    <source>
        <dbReference type="ARBA" id="ARBA00022695"/>
    </source>
</evidence>
<dbReference type="InterPro" id="IPR000722">
    <property type="entry name" value="RNA_pol_asu"/>
</dbReference>
<comment type="catalytic activity">
    <reaction evidence="6 7 8">
        <text>RNA(n) + a ribonucleoside 5'-triphosphate = RNA(n+1) + diphosphate</text>
        <dbReference type="Rhea" id="RHEA:21248"/>
        <dbReference type="Rhea" id="RHEA-COMP:14527"/>
        <dbReference type="Rhea" id="RHEA-COMP:17342"/>
        <dbReference type="ChEBI" id="CHEBI:33019"/>
        <dbReference type="ChEBI" id="CHEBI:61557"/>
        <dbReference type="ChEBI" id="CHEBI:140395"/>
        <dbReference type="EC" id="2.7.7.6"/>
    </reaction>
</comment>
<organism evidence="11 12">
    <name type="scientific">Sphingomonas vulcanisoli</name>
    <dbReference type="NCBI Taxonomy" id="1658060"/>
    <lineage>
        <taxon>Bacteria</taxon>
        <taxon>Pseudomonadati</taxon>
        <taxon>Pseudomonadota</taxon>
        <taxon>Alphaproteobacteria</taxon>
        <taxon>Sphingomonadales</taxon>
        <taxon>Sphingomonadaceae</taxon>
        <taxon>Sphingomonas</taxon>
    </lineage>
</organism>
<feature type="domain" description="RNA polymerase N-terminal" evidence="10">
    <location>
        <begin position="236"/>
        <end position="515"/>
    </location>
</feature>
<evidence type="ECO:0000256" key="8">
    <source>
        <dbReference type="RuleBase" id="RU004279"/>
    </source>
</evidence>
<dbReference type="GO" id="GO:0000428">
    <property type="term" value="C:DNA-directed RNA polymerase complex"/>
    <property type="evidence" value="ECO:0007669"/>
    <property type="project" value="UniProtKB-KW"/>
</dbReference>
<evidence type="ECO:0000256" key="2">
    <source>
        <dbReference type="ARBA" id="ARBA00022679"/>
    </source>
</evidence>
<dbReference type="Gene3D" id="1.10.1790.20">
    <property type="match status" value="1"/>
</dbReference>
<evidence type="ECO:0000313" key="12">
    <source>
        <dbReference type="Proteomes" id="UP000727456"/>
    </source>
</evidence>
<dbReference type="InterPro" id="IPR045867">
    <property type="entry name" value="DNA-dir_RpoC_beta_prime"/>
</dbReference>
<dbReference type="EC" id="2.7.7.6" evidence="7"/>
<dbReference type="Gene3D" id="4.10.860.120">
    <property type="entry name" value="RNA polymerase II, clamp domain"/>
    <property type="match status" value="1"/>
</dbReference>
<sequence length="1423" mass="157098">MNELTNFANTVAKPETFDQIKIGIASPDRIRSWSFGEIKKPETINYRTFKPERDGLFCARIFGPIKDYECLCGKYKRMKYKGIVCEKCGVEVTVSKVRRERMGHIELAAPVAHIWFLKSLPSRIGLLLDMQLKQLERVLYFESYIVIEPGVTALERYQLLTEDELLSAQDEYGEDAFTAGIGAEAVKQMLIDLDLEGEKKVLMEELAVTKSELKPKKIIKRLKVVESFLESGNRPEWMILDVVPVIPPELRPLVPLDGGRFATSDLNDLYRRVINRNNRLKRLMELRAPDIIVRNEKRMLQEAVDALFDNGRRGRTITGANKRPLKSLSDMLKGKQGRFRQNLLGKRVDYSGRSVIVTGPELKLHQCGLPKKMALELFKPFIYARLDAKGLSMTLKQAKKWVEKERKEVWDILDEVIREHPVLLNRAPTLHRLGIQAFEPVLIEGKAIQLHPLVCSAFNADFDGDQMAVHVPLSLEAQLEARVLMMSTNNILSPANGKPIIVPSQDMVLGLYYLSMMKEGEPGEGSLIGDMAEVHAALQAKAVTLHTKITTRVPQTDEAGKTYLKRVETTPGRMLIAETLPKSHKVPFETVNRLLTKKDVGDVIDEVYRHTGQKETVLFADGIMALGFRHAFQAGISFGKDDMIIPDAKVPLVDETKALVKDYEQQYQDGLITQQEKYNKVIDAWSRCGDRVAGEMMKEIQAVKKTPDGREAPINAIYMMAHSGARGSAAQIKQLAGMRGLMAKPSGEIIETPIISNFKEGLTVLEYFNSTHGARKGLADTALKTANSGYLTRRLVDVSQDCVVVELDCGTERMLEMRAIVQGGATIASLGERILGRTTAEDVLDSKTGEVVISEGTLLDEAMVAAIEAVSPQSVKIRSPLVCESKGGVCAACYGRDLARGTPVNIGEAVGVIAAQSIGEPGTQLTMRTFHIGGAAQLNEQSNLEAIADGTIQYRAVPTIVNPRGQRIALSRSAEIAIVDMDGRERSTHRLPYGAQILFADGHTVTKGDRIAQWDPAYMPVITEKKGMVRYQDLIENRTVREESDETTGLTQRVVIEDQGRSKKDDLRPRITLLDEATGETGISRLIVGAVIAVEDGQMVEAGEVLARVPREAAKTRDITGGLPRVAELFEARKPKENAIIAKVSGRVEFGKDYKAKRKILIRPDDGSEPVEYLIPKSKTIDAQEGDYVKRGDNLIGGSPDPHDILEVLGIEPLAEYLVSEIQEVYRLQGVKINDKHIETIVRQMLQKVEITFSGDTTLLVGEQVDREEMDEINAKLAKNEQPAQGKPILLGITKASLQTRSFISAASFQETTRVLTEASVQGKVDTLNGLKENVIVGRLIPAGTGAGMNRMRVTATSRDAALRAQQRTFQAAITAPVSAKEEHDAELARSARDSAGTGDDPLGEVVTSGHGTDADAGDYLNK</sequence>
<feature type="binding site" evidence="7">
    <location>
        <position position="883"/>
    </location>
    <ligand>
        <name>Zn(2+)</name>
        <dbReference type="ChEBI" id="CHEBI:29105"/>
        <label>2</label>
    </ligand>
</feature>
<keyword evidence="3 7" id="KW-0548">Nucleotidyltransferase</keyword>
<evidence type="ECO:0000256" key="5">
    <source>
        <dbReference type="ARBA" id="ARBA00023163"/>
    </source>
</evidence>
<feature type="binding site" evidence="7">
    <location>
        <position position="70"/>
    </location>
    <ligand>
        <name>Zn(2+)</name>
        <dbReference type="ChEBI" id="CHEBI:29105"/>
        <label>1</label>
    </ligand>
</feature>
<dbReference type="RefSeq" id="WP_167072946.1">
    <property type="nucleotide sequence ID" value="NZ_JAAOZC010000003.1"/>
</dbReference>
<dbReference type="InterPro" id="IPR042102">
    <property type="entry name" value="RNA_pol_Rpb1_3_sf"/>
</dbReference>
<dbReference type="Gene3D" id="1.10.132.30">
    <property type="match status" value="1"/>
</dbReference>
<evidence type="ECO:0000256" key="1">
    <source>
        <dbReference type="ARBA" id="ARBA00022478"/>
    </source>
</evidence>
<keyword evidence="7" id="KW-0862">Zinc</keyword>
<dbReference type="HAMAP" id="MF_01322">
    <property type="entry name" value="RNApol_bact_RpoC"/>
    <property type="match status" value="1"/>
</dbReference>
<feature type="binding site" evidence="7">
    <location>
        <position position="461"/>
    </location>
    <ligand>
        <name>Mg(2+)</name>
        <dbReference type="ChEBI" id="CHEBI:18420"/>
    </ligand>
</feature>
<dbReference type="InterPro" id="IPR007083">
    <property type="entry name" value="RNA_pol_Rpb1_4"/>
</dbReference>
<dbReference type="InterPro" id="IPR038120">
    <property type="entry name" value="Rpb1_funnel_sf"/>
</dbReference>